<name>A0A378NSS9_9FIRM</name>
<reference evidence="1 2" key="1">
    <citation type="submission" date="2018-06" db="EMBL/GenBank/DDBJ databases">
        <authorList>
            <consortium name="Pathogen Informatics"/>
            <person name="Doyle S."/>
        </authorList>
    </citation>
    <scope>NUCLEOTIDE SEQUENCE [LARGE SCALE GENOMIC DNA]</scope>
    <source>
        <strain evidence="1 2">NCTC10571</strain>
    </source>
</reference>
<organism evidence="1 2">
    <name type="scientific">Megamonas hypermegale</name>
    <dbReference type="NCBI Taxonomy" id="158847"/>
    <lineage>
        <taxon>Bacteria</taxon>
        <taxon>Bacillati</taxon>
        <taxon>Bacillota</taxon>
        <taxon>Negativicutes</taxon>
        <taxon>Selenomonadales</taxon>
        <taxon>Selenomonadaceae</taxon>
        <taxon>Megamonas</taxon>
    </lineage>
</organism>
<dbReference type="STRING" id="1122216.GCA_000423385_00946"/>
<dbReference type="Proteomes" id="UP000255234">
    <property type="component" value="Unassembled WGS sequence"/>
</dbReference>
<gene>
    <name evidence="1" type="ORF">NCTC10571_01586</name>
</gene>
<dbReference type="EMBL" id="UGPP01000001">
    <property type="protein sequence ID" value="STY71430.1"/>
    <property type="molecule type" value="Genomic_DNA"/>
</dbReference>
<protein>
    <submittedName>
        <fullName evidence="1">Uncharacterized protein</fullName>
    </submittedName>
</protein>
<dbReference type="RefSeq" id="WP_008537594.1">
    <property type="nucleotide sequence ID" value="NZ_UGPP01000001.1"/>
</dbReference>
<evidence type="ECO:0000313" key="1">
    <source>
        <dbReference type="EMBL" id="STY71430.1"/>
    </source>
</evidence>
<evidence type="ECO:0000313" key="2">
    <source>
        <dbReference type="Proteomes" id="UP000255234"/>
    </source>
</evidence>
<dbReference type="GeneID" id="62778902"/>
<accession>A0A378NSS9</accession>
<proteinExistence type="predicted"/>
<sequence length="112" mass="12556">MLPLNSQKALFSGEEANVIRFALSIFLQTDFAGLTSKKEEEKAKDLAHLSLDKFTNHVNDFTFKELCVMAGAVDNLIALIEDGETFGISETQMRNCKFFLPAVKQKLIELVK</sequence>
<dbReference type="AlphaFoldDB" id="A0A378NSS9"/>